<evidence type="ECO:0000256" key="7">
    <source>
        <dbReference type="ARBA" id="ARBA00040167"/>
    </source>
</evidence>
<dbReference type="RefSeq" id="WP_126040591.1">
    <property type="nucleotide sequence ID" value="NZ_CP034438.1"/>
</dbReference>
<comment type="similarity">
    <text evidence="2 9">Belongs to the uroporphyrinogen-III synthase family.</text>
</comment>
<gene>
    <name evidence="11" type="ORF">EJO69_07205</name>
</gene>
<dbReference type="GO" id="GO:0006780">
    <property type="term" value="P:uroporphyrinogen III biosynthetic process"/>
    <property type="evidence" value="ECO:0007669"/>
    <property type="project" value="UniProtKB-UniRule"/>
</dbReference>
<organism evidence="11 12">
    <name type="scientific">Flaviflexus salsibiostraticola</name>
    <dbReference type="NCBI Taxonomy" id="1282737"/>
    <lineage>
        <taxon>Bacteria</taxon>
        <taxon>Bacillati</taxon>
        <taxon>Actinomycetota</taxon>
        <taxon>Actinomycetes</taxon>
        <taxon>Actinomycetales</taxon>
        <taxon>Actinomycetaceae</taxon>
        <taxon>Flaviflexus</taxon>
    </lineage>
</organism>
<evidence type="ECO:0000256" key="3">
    <source>
        <dbReference type="ARBA" id="ARBA00013109"/>
    </source>
</evidence>
<dbReference type="CDD" id="cd06578">
    <property type="entry name" value="HemD"/>
    <property type="match status" value="1"/>
</dbReference>
<dbReference type="Pfam" id="PF02602">
    <property type="entry name" value="HEM4"/>
    <property type="match status" value="1"/>
</dbReference>
<dbReference type="EMBL" id="CP034438">
    <property type="protein sequence ID" value="AZN30118.1"/>
    <property type="molecule type" value="Genomic_DNA"/>
</dbReference>
<evidence type="ECO:0000313" key="11">
    <source>
        <dbReference type="EMBL" id="AZN30118.1"/>
    </source>
</evidence>
<dbReference type="Gene3D" id="3.40.50.10090">
    <property type="match status" value="2"/>
</dbReference>
<dbReference type="KEGG" id="fsl:EJO69_07205"/>
<sequence>MRVAITRPRSALTQGWHAMPVTSRSPIPSGIAAVADALRVGNTDWIAVTSPFVFHVLESNGIALPRDLHLACVGEATAAAAPRDADFIGPPPASAEAMVRSFPRGTGRVLFPCSVQASTVLEEGLRDLGYSVDRVDIYRSEDDPVGVAALALLESDAVIVTAGSAARSIAAHWPSNATLPPLIAIGEPTAHALHAAGIPAAATSATPDRNGLEACLERISRDSSTA</sequence>
<evidence type="ECO:0000256" key="2">
    <source>
        <dbReference type="ARBA" id="ARBA00008133"/>
    </source>
</evidence>
<evidence type="ECO:0000256" key="5">
    <source>
        <dbReference type="ARBA" id="ARBA00023244"/>
    </source>
</evidence>
<dbReference type="InterPro" id="IPR003754">
    <property type="entry name" value="4pyrrol_synth_uPrphyn_synth"/>
</dbReference>
<comment type="pathway">
    <text evidence="1 9">Porphyrin-containing compound metabolism; protoporphyrin-IX biosynthesis; coproporphyrinogen-III from 5-aminolevulinate: step 3/4.</text>
</comment>
<dbReference type="InterPro" id="IPR036108">
    <property type="entry name" value="4pyrrol_syn_uPrphyn_synt_sf"/>
</dbReference>
<protein>
    <recommendedName>
        <fullName evidence="7 9">Uroporphyrinogen-III synthase</fullName>
        <ecNumber evidence="3 9">4.2.1.75</ecNumber>
    </recommendedName>
</protein>
<dbReference type="PANTHER" id="PTHR38042">
    <property type="entry name" value="UROPORPHYRINOGEN-III SYNTHASE, CHLOROPLASTIC"/>
    <property type="match status" value="1"/>
</dbReference>
<comment type="catalytic activity">
    <reaction evidence="8 9">
        <text>hydroxymethylbilane = uroporphyrinogen III + H2O</text>
        <dbReference type="Rhea" id="RHEA:18965"/>
        <dbReference type="ChEBI" id="CHEBI:15377"/>
        <dbReference type="ChEBI" id="CHEBI:57308"/>
        <dbReference type="ChEBI" id="CHEBI:57845"/>
        <dbReference type="EC" id="4.2.1.75"/>
    </reaction>
</comment>
<dbReference type="AlphaFoldDB" id="A0A3S8Z9F4"/>
<dbReference type="Proteomes" id="UP000270021">
    <property type="component" value="Chromosome"/>
</dbReference>
<evidence type="ECO:0000256" key="1">
    <source>
        <dbReference type="ARBA" id="ARBA00004772"/>
    </source>
</evidence>
<evidence type="ECO:0000256" key="6">
    <source>
        <dbReference type="ARBA" id="ARBA00037589"/>
    </source>
</evidence>
<evidence type="ECO:0000256" key="9">
    <source>
        <dbReference type="RuleBase" id="RU366031"/>
    </source>
</evidence>
<name>A0A3S8Z9F4_9ACTO</name>
<keyword evidence="12" id="KW-1185">Reference proteome</keyword>
<keyword evidence="4 9" id="KW-0456">Lyase</keyword>
<reference evidence="11 12" key="1">
    <citation type="submission" date="2018-12" db="EMBL/GenBank/DDBJ databases">
        <title>Complete genome sequence of Flaviflexus salsibiostraticola KCTC 33148.</title>
        <authorList>
            <person name="Bae J.-W."/>
        </authorList>
    </citation>
    <scope>NUCLEOTIDE SEQUENCE [LARGE SCALE GENOMIC DNA]</scope>
    <source>
        <strain evidence="11 12">KCTC 33148</strain>
    </source>
</reference>
<evidence type="ECO:0000256" key="4">
    <source>
        <dbReference type="ARBA" id="ARBA00023239"/>
    </source>
</evidence>
<dbReference type="GO" id="GO:0006782">
    <property type="term" value="P:protoporphyrinogen IX biosynthetic process"/>
    <property type="evidence" value="ECO:0007669"/>
    <property type="project" value="UniProtKB-UniRule"/>
</dbReference>
<dbReference type="SUPFAM" id="SSF69618">
    <property type="entry name" value="HemD-like"/>
    <property type="match status" value="1"/>
</dbReference>
<dbReference type="EC" id="4.2.1.75" evidence="3 9"/>
<dbReference type="GO" id="GO:0004852">
    <property type="term" value="F:uroporphyrinogen-III synthase activity"/>
    <property type="evidence" value="ECO:0007669"/>
    <property type="project" value="UniProtKB-UniRule"/>
</dbReference>
<comment type="function">
    <text evidence="6 9">Catalyzes cyclization of the linear tetrapyrrole, hydroxymethylbilane, to the macrocyclic uroporphyrinogen III.</text>
</comment>
<proteinExistence type="inferred from homology"/>
<evidence type="ECO:0000259" key="10">
    <source>
        <dbReference type="Pfam" id="PF02602"/>
    </source>
</evidence>
<keyword evidence="5 9" id="KW-0627">Porphyrin biosynthesis</keyword>
<accession>A0A3S8Z9F4</accession>
<evidence type="ECO:0000256" key="8">
    <source>
        <dbReference type="ARBA" id="ARBA00048617"/>
    </source>
</evidence>
<dbReference type="InterPro" id="IPR039793">
    <property type="entry name" value="UROS/Hem4"/>
</dbReference>
<dbReference type="OrthoDB" id="9815856at2"/>
<feature type="domain" description="Tetrapyrrole biosynthesis uroporphyrinogen III synthase" evidence="10">
    <location>
        <begin position="32"/>
        <end position="212"/>
    </location>
</feature>
<evidence type="ECO:0000313" key="12">
    <source>
        <dbReference type="Proteomes" id="UP000270021"/>
    </source>
</evidence>
<dbReference type="PANTHER" id="PTHR38042:SF1">
    <property type="entry name" value="UROPORPHYRINOGEN-III SYNTHASE, CHLOROPLASTIC"/>
    <property type="match status" value="1"/>
</dbReference>